<dbReference type="Gene3D" id="2.60.40.1180">
    <property type="entry name" value="Golgi alpha-mannosidase II"/>
    <property type="match status" value="1"/>
</dbReference>
<feature type="binding site" evidence="14">
    <location>
        <position position="196"/>
    </location>
    <ligand>
        <name>Ca(2+)</name>
        <dbReference type="ChEBI" id="CHEBI:29108"/>
        <label>1</label>
    </ligand>
</feature>
<dbReference type="InterPro" id="IPR013780">
    <property type="entry name" value="Glyco_hydro_b"/>
</dbReference>
<evidence type="ECO:0000256" key="17">
    <source>
        <dbReference type="SAM" id="SignalP"/>
    </source>
</evidence>
<dbReference type="PIRSF" id="PIRSF001024">
    <property type="entry name" value="Alph-amyl_fung"/>
    <property type="match status" value="1"/>
</dbReference>
<dbReference type="InterPro" id="IPR017853">
    <property type="entry name" value="GH"/>
</dbReference>
<gene>
    <name evidence="19" type="ORF">BS47DRAFT_1325451</name>
</gene>
<feature type="binding site" evidence="16">
    <location>
        <position position="369"/>
    </location>
    <ligand>
        <name>substrate</name>
    </ligand>
</feature>
<dbReference type="SMART" id="SM00642">
    <property type="entry name" value="Aamy"/>
    <property type="match status" value="1"/>
</dbReference>
<dbReference type="AlphaFoldDB" id="A0A9P6DXG8"/>
<keyword evidence="10" id="KW-0325">Glycoprotein</keyword>
<evidence type="ECO:0000313" key="20">
    <source>
        <dbReference type="Proteomes" id="UP000886523"/>
    </source>
</evidence>
<dbReference type="Proteomes" id="UP000886523">
    <property type="component" value="Unassembled WGS sequence"/>
</dbReference>
<dbReference type="Gene3D" id="3.20.20.80">
    <property type="entry name" value="Glycosidases"/>
    <property type="match status" value="1"/>
</dbReference>
<dbReference type="OrthoDB" id="204980at2759"/>
<organism evidence="19 20">
    <name type="scientific">Hydnum rufescens UP504</name>
    <dbReference type="NCBI Taxonomy" id="1448309"/>
    <lineage>
        <taxon>Eukaryota</taxon>
        <taxon>Fungi</taxon>
        <taxon>Dikarya</taxon>
        <taxon>Basidiomycota</taxon>
        <taxon>Agaricomycotina</taxon>
        <taxon>Agaricomycetes</taxon>
        <taxon>Cantharellales</taxon>
        <taxon>Hydnaceae</taxon>
        <taxon>Hydnum</taxon>
    </lineage>
</organism>
<dbReference type="PANTHER" id="PTHR10357:SF215">
    <property type="entry name" value="ALPHA-AMYLASE 1"/>
    <property type="match status" value="1"/>
</dbReference>
<evidence type="ECO:0000256" key="16">
    <source>
        <dbReference type="PIRSR" id="PIRSR001024-5"/>
    </source>
</evidence>
<evidence type="ECO:0000256" key="2">
    <source>
        <dbReference type="ARBA" id="ARBA00001913"/>
    </source>
</evidence>
<dbReference type="SUPFAM" id="SSF51011">
    <property type="entry name" value="Glycosyl hydrolase domain"/>
    <property type="match status" value="1"/>
</dbReference>
<feature type="binding site" evidence="14">
    <location>
        <position position="143"/>
    </location>
    <ligand>
        <name>Ca(2+)</name>
        <dbReference type="ChEBI" id="CHEBI:29108"/>
        <label>1</label>
    </ligand>
</feature>
<feature type="binding site" evidence="14">
    <location>
        <position position="254"/>
    </location>
    <ligand>
        <name>Ca(2+)</name>
        <dbReference type="ChEBI" id="CHEBI:29108"/>
        <label>2</label>
    </ligand>
</feature>
<comment type="caution">
    <text evidence="19">The sequence shown here is derived from an EMBL/GenBank/DDBJ whole genome shotgun (WGS) entry which is preliminary data.</text>
</comment>
<feature type="active site" description="Proton donor" evidence="13">
    <location>
        <position position="254"/>
    </location>
</feature>
<evidence type="ECO:0000256" key="9">
    <source>
        <dbReference type="ARBA" id="ARBA00023157"/>
    </source>
</evidence>
<dbReference type="InterPro" id="IPR006047">
    <property type="entry name" value="GH13_cat_dom"/>
</dbReference>
<keyword evidence="6 17" id="KW-0732">Signal</keyword>
<evidence type="ECO:0000256" key="4">
    <source>
        <dbReference type="ARBA" id="ARBA00012595"/>
    </source>
</evidence>
<keyword evidence="9 15" id="KW-1015">Disulfide bond</keyword>
<protein>
    <recommendedName>
        <fullName evidence="4">alpha-amylase</fullName>
        <ecNumber evidence="4">3.2.1.1</ecNumber>
    </recommendedName>
</protein>
<keyword evidence="12" id="KW-0326">Glycosidase</keyword>
<evidence type="ECO:0000259" key="18">
    <source>
        <dbReference type="SMART" id="SM00642"/>
    </source>
</evidence>
<dbReference type="SUPFAM" id="SSF51445">
    <property type="entry name" value="(Trans)glycosidases"/>
    <property type="match status" value="1"/>
</dbReference>
<feature type="chain" id="PRO_5040315244" description="alpha-amylase" evidence="17">
    <location>
        <begin position="23"/>
        <end position="495"/>
    </location>
</feature>
<dbReference type="EMBL" id="MU128925">
    <property type="protein sequence ID" value="KAF9518466.1"/>
    <property type="molecule type" value="Genomic_DNA"/>
</dbReference>
<feature type="binding site" evidence="14">
    <location>
        <position position="182"/>
    </location>
    <ligand>
        <name>Ca(2+)</name>
        <dbReference type="ChEBI" id="CHEBI:29108"/>
        <label>1</label>
    </ligand>
</feature>
<keyword evidence="8 14" id="KW-0106">Calcium</keyword>
<accession>A0A9P6DXG8</accession>
<dbReference type="PANTHER" id="PTHR10357">
    <property type="entry name" value="ALPHA-AMYLASE FAMILY MEMBER"/>
    <property type="match status" value="1"/>
</dbReference>
<evidence type="ECO:0000256" key="7">
    <source>
        <dbReference type="ARBA" id="ARBA00022801"/>
    </source>
</evidence>
<comment type="catalytic activity">
    <reaction evidence="1">
        <text>Endohydrolysis of (1-&gt;4)-alpha-D-glucosidic linkages in polysaccharides containing three or more (1-&gt;4)-alpha-linked D-glucose units.</text>
        <dbReference type="EC" id="3.2.1.1"/>
    </reaction>
</comment>
<feature type="binding site" evidence="14">
    <location>
        <position position="227"/>
    </location>
    <ligand>
        <name>Ca(2+)</name>
        <dbReference type="ChEBI" id="CHEBI:29108"/>
        <label>2</label>
    </ligand>
</feature>
<feature type="binding site" evidence="14">
    <location>
        <position position="231"/>
    </location>
    <ligand>
        <name>Ca(2+)</name>
        <dbReference type="ChEBI" id="CHEBI:29108"/>
        <label>1</label>
    </ligand>
</feature>
<keyword evidence="20" id="KW-1185">Reference proteome</keyword>
<feature type="domain" description="Glycosyl hydrolase family 13 catalytic" evidence="18">
    <location>
        <begin position="32"/>
        <end position="393"/>
    </location>
</feature>
<evidence type="ECO:0000256" key="14">
    <source>
        <dbReference type="PIRSR" id="PIRSR001024-3"/>
    </source>
</evidence>
<dbReference type="GO" id="GO:0016052">
    <property type="term" value="P:carbohydrate catabolic process"/>
    <property type="evidence" value="ECO:0007669"/>
    <property type="project" value="InterPro"/>
</dbReference>
<name>A0A9P6DXG8_9AGAM</name>
<dbReference type="GO" id="GO:0004556">
    <property type="term" value="F:alpha-amylase activity"/>
    <property type="evidence" value="ECO:0007669"/>
    <property type="project" value="UniProtKB-EC"/>
</dbReference>
<evidence type="ECO:0000256" key="3">
    <source>
        <dbReference type="ARBA" id="ARBA00008061"/>
    </source>
</evidence>
<reference evidence="19" key="1">
    <citation type="journal article" date="2020" name="Nat. Commun.">
        <title>Large-scale genome sequencing of mycorrhizal fungi provides insights into the early evolution of symbiotic traits.</title>
        <authorList>
            <person name="Miyauchi S."/>
            <person name="Kiss E."/>
            <person name="Kuo A."/>
            <person name="Drula E."/>
            <person name="Kohler A."/>
            <person name="Sanchez-Garcia M."/>
            <person name="Morin E."/>
            <person name="Andreopoulos B."/>
            <person name="Barry K.W."/>
            <person name="Bonito G."/>
            <person name="Buee M."/>
            <person name="Carver A."/>
            <person name="Chen C."/>
            <person name="Cichocki N."/>
            <person name="Clum A."/>
            <person name="Culley D."/>
            <person name="Crous P.W."/>
            <person name="Fauchery L."/>
            <person name="Girlanda M."/>
            <person name="Hayes R.D."/>
            <person name="Keri Z."/>
            <person name="LaButti K."/>
            <person name="Lipzen A."/>
            <person name="Lombard V."/>
            <person name="Magnuson J."/>
            <person name="Maillard F."/>
            <person name="Murat C."/>
            <person name="Nolan M."/>
            <person name="Ohm R.A."/>
            <person name="Pangilinan J."/>
            <person name="Pereira M.F."/>
            <person name="Perotto S."/>
            <person name="Peter M."/>
            <person name="Pfister S."/>
            <person name="Riley R."/>
            <person name="Sitrit Y."/>
            <person name="Stielow J.B."/>
            <person name="Szollosi G."/>
            <person name="Zifcakova L."/>
            <person name="Stursova M."/>
            <person name="Spatafora J.W."/>
            <person name="Tedersoo L."/>
            <person name="Vaario L.M."/>
            <person name="Yamada A."/>
            <person name="Yan M."/>
            <person name="Wang P."/>
            <person name="Xu J."/>
            <person name="Bruns T."/>
            <person name="Baldrian P."/>
            <person name="Vilgalys R."/>
            <person name="Dunand C."/>
            <person name="Henrissat B."/>
            <person name="Grigoriev I.V."/>
            <person name="Hibbett D."/>
            <person name="Nagy L.G."/>
            <person name="Martin F.M."/>
        </authorList>
    </citation>
    <scope>NUCLEOTIDE SEQUENCE</scope>
    <source>
        <strain evidence="19">UP504</strain>
    </source>
</reference>
<keyword evidence="7 19" id="KW-0378">Hydrolase</keyword>
<feature type="binding site" evidence="16">
    <location>
        <position position="105"/>
    </location>
    <ligand>
        <name>substrate</name>
    </ligand>
</feature>
<keyword evidence="11" id="KW-0119">Carbohydrate metabolism</keyword>
<dbReference type="Pfam" id="PF00128">
    <property type="entry name" value="Alpha-amylase"/>
    <property type="match status" value="1"/>
</dbReference>
<comment type="cofactor">
    <cofactor evidence="2">
        <name>Ca(2+)</name>
        <dbReference type="ChEBI" id="CHEBI:29108"/>
    </cofactor>
</comment>
<evidence type="ECO:0000256" key="15">
    <source>
        <dbReference type="PIRSR" id="PIRSR001024-4"/>
    </source>
</evidence>
<comment type="similarity">
    <text evidence="3">Belongs to the glycosyl hydrolase 13 family.</text>
</comment>
<evidence type="ECO:0000256" key="5">
    <source>
        <dbReference type="ARBA" id="ARBA00022723"/>
    </source>
</evidence>
<feature type="active site" description="Nucleophile" evidence="13">
    <location>
        <position position="227"/>
    </location>
</feature>
<evidence type="ECO:0000256" key="6">
    <source>
        <dbReference type="ARBA" id="ARBA00022729"/>
    </source>
</evidence>
<evidence type="ECO:0000256" key="12">
    <source>
        <dbReference type="ARBA" id="ARBA00023295"/>
    </source>
</evidence>
<dbReference type="InterPro" id="IPR015340">
    <property type="entry name" value="A_amylase_C_dom"/>
</dbReference>
<evidence type="ECO:0000256" key="1">
    <source>
        <dbReference type="ARBA" id="ARBA00000548"/>
    </source>
</evidence>
<dbReference type="CDD" id="cd11319">
    <property type="entry name" value="AmyAc_euk_AmyA"/>
    <property type="match status" value="1"/>
</dbReference>
<dbReference type="EC" id="3.2.1.1" evidence="4"/>
<dbReference type="InterPro" id="IPR013777">
    <property type="entry name" value="A-amylase-like"/>
</dbReference>
<dbReference type="GO" id="GO:0005509">
    <property type="term" value="F:calcium ion binding"/>
    <property type="evidence" value="ECO:0007669"/>
    <property type="project" value="InterPro"/>
</dbReference>
<dbReference type="Pfam" id="PF09260">
    <property type="entry name" value="A_amylase_dom_C"/>
    <property type="match status" value="1"/>
</dbReference>
<evidence type="ECO:0000256" key="11">
    <source>
        <dbReference type="ARBA" id="ARBA00023277"/>
    </source>
</evidence>
<feature type="disulfide bond" evidence="15">
    <location>
        <begin position="52"/>
        <end position="60"/>
    </location>
</feature>
<keyword evidence="5 14" id="KW-0479">Metal-binding</keyword>
<evidence type="ECO:0000256" key="10">
    <source>
        <dbReference type="ARBA" id="ARBA00023180"/>
    </source>
</evidence>
<sequence length="495" mass="54701">MNFLTVTLACLVHGTIVSAANADAWRSRSIYQVITDRFARSASDPFKAVEQCYEGNLTWCGGTWQAIEENLDYIKDMGFTALWISPVSQNIPGPTASGEPYLGYWVQNVSMLNDRFGTADDLKSLISAVHERDMYIMIDIVVNNVASTSGVHDIDYSPYLFADKSYYHPYSAISWGNSTSEEIGWLGDDANLTFPDLDTSNPVVRAGLQSYIKSFVEEYSVDGLRIDAAEHVEPDFWTSFCNEGGAAGVFCMGEINGTDVQLTAPWQGPLDSILNYPAYYAIRDAFSHPGPKNTTGLAMLVNQSKQLYKDVSVLGNFLENHNLPRWPGFSKDYVTLTNALVFLFMNDGIPVVYYGLEQEYAGVVEPYNREPLWPSHYGSTGRYQTITQLNGFRNYLIANTDWLSQPATVLSSSPLDIVIKKGGVISVMNTLGRVARNVTSSVKDTGYPAELPLVDILTCGTFIVASEGAISISYGFGGRPVILFPLQLLNNTWFV</sequence>
<feature type="signal peptide" evidence="17">
    <location>
        <begin position="1"/>
        <end position="22"/>
    </location>
</feature>
<proteinExistence type="inferred from homology"/>
<evidence type="ECO:0000256" key="13">
    <source>
        <dbReference type="PIRSR" id="PIRSR001024-1"/>
    </source>
</evidence>
<feature type="binding site" evidence="16">
    <location>
        <position position="225"/>
    </location>
    <ligand>
        <name>substrate</name>
    </ligand>
</feature>
<evidence type="ECO:0000256" key="8">
    <source>
        <dbReference type="ARBA" id="ARBA00022837"/>
    </source>
</evidence>
<evidence type="ECO:0000313" key="19">
    <source>
        <dbReference type="EMBL" id="KAF9518466.1"/>
    </source>
</evidence>